<evidence type="ECO:0000256" key="3">
    <source>
        <dbReference type="ARBA" id="ARBA00022679"/>
    </source>
</evidence>
<feature type="compositionally biased region" description="Low complexity" evidence="7">
    <location>
        <begin position="326"/>
        <end position="336"/>
    </location>
</feature>
<feature type="region of interest" description="Disordered" evidence="7">
    <location>
        <begin position="449"/>
        <end position="500"/>
    </location>
</feature>
<evidence type="ECO:0000256" key="1">
    <source>
        <dbReference type="ARBA" id="ARBA00012513"/>
    </source>
</evidence>
<dbReference type="PROSITE" id="PS00108">
    <property type="entry name" value="PROTEIN_KINASE_ST"/>
    <property type="match status" value="1"/>
</dbReference>
<dbReference type="Proteomes" id="UP001500655">
    <property type="component" value="Unassembled WGS sequence"/>
</dbReference>
<evidence type="ECO:0000256" key="4">
    <source>
        <dbReference type="ARBA" id="ARBA00022741"/>
    </source>
</evidence>
<dbReference type="InterPro" id="IPR008271">
    <property type="entry name" value="Ser/Thr_kinase_AS"/>
</dbReference>
<dbReference type="Gene3D" id="1.10.510.10">
    <property type="entry name" value="Transferase(Phosphotransferase) domain 1"/>
    <property type="match status" value="1"/>
</dbReference>
<dbReference type="InterPro" id="IPR011009">
    <property type="entry name" value="Kinase-like_dom_sf"/>
</dbReference>
<dbReference type="InterPro" id="IPR000719">
    <property type="entry name" value="Prot_kinase_dom"/>
</dbReference>
<evidence type="ECO:0000313" key="9">
    <source>
        <dbReference type="EMBL" id="GAA1756801.1"/>
    </source>
</evidence>
<evidence type="ECO:0000256" key="6">
    <source>
        <dbReference type="ARBA" id="ARBA00022840"/>
    </source>
</evidence>
<dbReference type="Pfam" id="PF00069">
    <property type="entry name" value="Pkinase"/>
    <property type="match status" value="1"/>
</dbReference>
<feature type="region of interest" description="Disordered" evidence="7">
    <location>
        <begin position="258"/>
        <end position="393"/>
    </location>
</feature>
<evidence type="ECO:0000259" key="8">
    <source>
        <dbReference type="PROSITE" id="PS50011"/>
    </source>
</evidence>
<organism evidence="9 10">
    <name type="scientific">Luedemannella helvata</name>
    <dbReference type="NCBI Taxonomy" id="349315"/>
    <lineage>
        <taxon>Bacteria</taxon>
        <taxon>Bacillati</taxon>
        <taxon>Actinomycetota</taxon>
        <taxon>Actinomycetes</taxon>
        <taxon>Micromonosporales</taxon>
        <taxon>Micromonosporaceae</taxon>
        <taxon>Luedemannella</taxon>
    </lineage>
</organism>
<feature type="compositionally biased region" description="Pro residues" evidence="7">
    <location>
        <begin position="287"/>
        <end position="303"/>
    </location>
</feature>
<protein>
    <recommendedName>
        <fullName evidence="1">non-specific serine/threonine protein kinase</fullName>
        <ecNumber evidence="1">2.7.11.1</ecNumber>
    </recommendedName>
</protein>
<feature type="compositionally biased region" description="Pro residues" evidence="7">
    <location>
        <begin position="269"/>
        <end position="278"/>
    </location>
</feature>
<keyword evidence="5" id="KW-0418">Kinase</keyword>
<evidence type="ECO:0000256" key="5">
    <source>
        <dbReference type="ARBA" id="ARBA00022777"/>
    </source>
</evidence>
<dbReference type="Gene3D" id="3.30.200.20">
    <property type="entry name" value="Phosphorylase Kinase, domain 1"/>
    <property type="match status" value="1"/>
</dbReference>
<dbReference type="CDD" id="cd14014">
    <property type="entry name" value="STKc_PknB_like"/>
    <property type="match status" value="1"/>
</dbReference>
<keyword evidence="4" id="KW-0547">Nucleotide-binding</keyword>
<accession>A0ABP4WQJ6</accession>
<feature type="compositionally biased region" description="Low complexity" evidence="7">
    <location>
        <begin position="382"/>
        <end position="393"/>
    </location>
</feature>
<dbReference type="SMART" id="SM00220">
    <property type="entry name" value="S_TKc"/>
    <property type="match status" value="1"/>
</dbReference>
<keyword evidence="3" id="KW-0808">Transferase</keyword>
<feature type="compositionally biased region" description="Low complexity" evidence="7">
    <location>
        <begin position="460"/>
        <end position="478"/>
    </location>
</feature>
<name>A0ABP4WQJ6_9ACTN</name>
<keyword evidence="2" id="KW-0723">Serine/threonine-protein kinase</keyword>
<evidence type="ECO:0000256" key="7">
    <source>
        <dbReference type="SAM" id="MobiDB-lite"/>
    </source>
</evidence>
<dbReference type="PROSITE" id="PS50011">
    <property type="entry name" value="PROTEIN_KINASE_DOM"/>
    <property type="match status" value="1"/>
</dbReference>
<reference evidence="10" key="1">
    <citation type="journal article" date="2019" name="Int. J. Syst. Evol. Microbiol.">
        <title>The Global Catalogue of Microorganisms (GCM) 10K type strain sequencing project: providing services to taxonomists for standard genome sequencing and annotation.</title>
        <authorList>
            <consortium name="The Broad Institute Genomics Platform"/>
            <consortium name="The Broad Institute Genome Sequencing Center for Infectious Disease"/>
            <person name="Wu L."/>
            <person name="Ma J."/>
        </authorList>
    </citation>
    <scope>NUCLEOTIDE SEQUENCE [LARGE SCALE GENOMIC DNA]</scope>
    <source>
        <strain evidence="10">JCM 13249</strain>
    </source>
</reference>
<evidence type="ECO:0000313" key="10">
    <source>
        <dbReference type="Proteomes" id="UP001500655"/>
    </source>
</evidence>
<dbReference type="PANTHER" id="PTHR43289">
    <property type="entry name" value="MITOGEN-ACTIVATED PROTEIN KINASE KINASE KINASE 20-RELATED"/>
    <property type="match status" value="1"/>
</dbReference>
<feature type="compositionally biased region" description="Acidic residues" evidence="7">
    <location>
        <begin position="316"/>
        <end position="325"/>
    </location>
</feature>
<dbReference type="EMBL" id="BAAALS010000013">
    <property type="protein sequence ID" value="GAA1756801.1"/>
    <property type="molecule type" value="Genomic_DNA"/>
</dbReference>
<dbReference type="PANTHER" id="PTHR43289:SF6">
    <property type="entry name" value="SERINE_THREONINE-PROTEIN KINASE NEKL-3"/>
    <property type="match status" value="1"/>
</dbReference>
<keyword evidence="10" id="KW-1185">Reference proteome</keyword>
<dbReference type="EC" id="2.7.11.1" evidence="1"/>
<dbReference type="SUPFAM" id="SSF56112">
    <property type="entry name" value="Protein kinase-like (PK-like)"/>
    <property type="match status" value="1"/>
</dbReference>
<proteinExistence type="predicted"/>
<comment type="caution">
    <text evidence="9">The sequence shown here is derived from an EMBL/GenBank/DDBJ whole genome shotgun (WGS) entry which is preliminary data.</text>
</comment>
<evidence type="ECO:0000256" key="2">
    <source>
        <dbReference type="ARBA" id="ARBA00022527"/>
    </source>
</evidence>
<gene>
    <name evidence="9" type="ORF">GCM10009681_29920</name>
</gene>
<feature type="domain" description="Protein kinase" evidence="8">
    <location>
        <begin position="1"/>
        <end position="244"/>
    </location>
</feature>
<keyword evidence="6" id="KW-0067">ATP-binding</keyword>
<feature type="compositionally biased region" description="Low complexity" evidence="7">
    <location>
        <begin position="258"/>
        <end position="268"/>
    </location>
</feature>
<sequence>MGRIWLASDETLNREVAVKEIVPPPGLTEADLAELRPRTLREARSAARLNHPNVVRIYDVLTTETYPWIVMEYVEGRSLDAVVNADGPLSPAQTAEIGLGVLGALCAAHAAGILHRDVKPANILITAAGRVVLTDFGLATIAGDPAVTRSGVIIGSPAFMAPERVRDGVGGEESDLWSLGTTLYFAVEGRSPYLRASTVATIAAIATEDPPPARRAGKLRPVLTGLLRREPADRLTAEATERLLRKVAGTSRKLRLPSALAASAANPTSPAPVSPPRAPRADEVVPAPVPPVVPAPQPRPPAPVEATKVEPKVEPDEAAAADDVDPAATEGAAPAEPVSPAQDTPDGAQPSTPAGDAAAVRSTTGSRRPVPSPLAATRAQTSPAPAKPVSPAVVGRSRVPVVPHVEEPVGATVASGRGRHVLARRLAAGVVALAVAGTLLALLLNTRTGEAGTSSGGGTPAVASSNPANPPASSQAPVTSDAPTSAPASPTEEALPQGWRRYRDRTGFSVAVPRDWRVSRQGTMVYFREQGGGNRVLGIDQTNRPKADPVADWTDQAAYRVSRGDFPGYEQVRIEAVDYFLRAADWEFTYQDGGRVHVLNRGFVTSKRKAYGMWWSTPDSRWDDFLPDLKLIQESFQPAR</sequence>